<dbReference type="NCBIfam" id="TIGR01936">
    <property type="entry name" value="nqrA"/>
    <property type="match status" value="1"/>
</dbReference>
<name>A0ABW9G9K8_9GAMM</name>
<feature type="domain" description="NqrA second alpha/beta" evidence="11">
    <location>
        <begin position="114"/>
        <end position="256"/>
    </location>
</feature>
<organism evidence="12 13">
    <name type="scientific">Celerinatantimonas yamalensis</name>
    <dbReference type="NCBI Taxonomy" id="559956"/>
    <lineage>
        <taxon>Bacteria</taxon>
        <taxon>Pseudomonadati</taxon>
        <taxon>Pseudomonadota</taxon>
        <taxon>Gammaproteobacteria</taxon>
        <taxon>Celerinatantimonadaceae</taxon>
        <taxon>Celerinatantimonas</taxon>
    </lineage>
</organism>
<evidence type="ECO:0000259" key="11">
    <source>
        <dbReference type="Pfam" id="PF24836"/>
    </source>
</evidence>
<dbReference type="EMBL" id="JBEQCT010000008">
    <property type="protein sequence ID" value="MFM2486346.1"/>
    <property type="molecule type" value="Genomic_DNA"/>
</dbReference>
<evidence type="ECO:0000256" key="4">
    <source>
        <dbReference type="ARBA" id="ARBA00023053"/>
    </source>
</evidence>
<evidence type="ECO:0000256" key="2">
    <source>
        <dbReference type="ARBA" id="ARBA00022967"/>
    </source>
</evidence>
<comment type="catalytic activity">
    <reaction evidence="8">
        <text>a ubiquinone + n Na(+)(in) + NADH + H(+) = a ubiquinol + n Na(+)(out) + NAD(+)</text>
        <dbReference type="Rhea" id="RHEA:47748"/>
        <dbReference type="Rhea" id="RHEA-COMP:9565"/>
        <dbReference type="Rhea" id="RHEA-COMP:9566"/>
        <dbReference type="ChEBI" id="CHEBI:15378"/>
        <dbReference type="ChEBI" id="CHEBI:16389"/>
        <dbReference type="ChEBI" id="CHEBI:17976"/>
        <dbReference type="ChEBI" id="CHEBI:29101"/>
        <dbReference type="ChEBI" id="CHEBI:57540"/>
        <dbReference type="ChEBI" id="CHEBI:57945"/>
        <dbReference type="EC" id="7.2.1.1"/>
    </reaction>
</comment>
<evidence type="ECO:0000259" key="9">
    <source>
        <dbReference type="Pfam" id="PF05896"/>
    </source>
</evidence>
<comment type="similarity">
    <text evidence="8">Belongs to the NqrA family.</text>
</comment>
<dbReference type="InterPro" id="IPR056148">
    <property type="entry name" value="NQRA_2nd"/>
</dbReference>
<keyword evidence="3 8" id="KW-0520">NAD</keyword>
<comment type="function">
    <text evidence="8">NQR complex catalyzes the reduction of ubiquinone-1 to ubiquinol by two successive reactions, coupled with the transport of Na(+) ions from the cytoplasm to the periplasm. NqrA to NqrE are probably involved in the second step, the conversion of ubisemiquinone to ubiquinol.</text>
</comment>
<dbReference type="RefSeq" id="WP_408624643.1">
    <property type="nucleotide sequence ID" value="NZ_JBEQCT010000008.1"/>
</dbReference>
<dbReference type="PANTHER" id="PTHR37839:SF1">
    <property type="entry name" value="NA(+)-TRANSLOCATING NADH-QUINONE REDUCTASE SUBUNIT A"/>
    <property type="match status" value="1"/>
</dbReference>
<evidence type="ECO:0000259" key="10">
    <source>
        <dbReference type="Pfam" id="PF11973"/>
    </source>
</evidence>
<comment type="subunit">
    <text evidence="8">Composed of six subunits; NqrA, NqrB, NqrC, NqrD, NqrE and NqrF.</text>
</comment>
<evidence type="ECO:0000256" key="3">
    <source>
        <dbReference type="ARBA" id="ARBA00023027"/>
    </source>
</evidence>
<dbReference type="InterPro" id="IPR056147">
    <property type="entry name" value="NQRA_N"/>
</dbReference>
<dbReference type="InterPro" id="IPR022615">
    <property type="entry name" value="NqrA_C_domain"/>
</dbReference>
<sequence length="447" mass="48300">MISIKKGLDVPISGAPKQQVTDRVSCAHVAILGEEYVGMRPTMKVKVGDHVIQGDILFEDKKNPGVLFAAPASGEVVAVNRGQQRVLQSVVIAKDGQPGKDFGAIDGAQLSQLERDMIVTKLVESGQWTAFKSRPFSHIPAIDAQPCAIFVTAMDTNPLAADAKIIIDREAQAFIDGLTLLSRLTDGEVFVCKGDYSLPQATASNVHEETFVGPHPAGLAGTHIHFLKPVSTTRRVWTINYQDVIAFGKLFTTGKIYAERVISLAGPAVKEPRLVVTELGASTDEITQGQLVDEPDLRVVSGSLLSGSTAAGPSAYLGRYHLQVSVLKEGYEKELLGWGVPGGNKFSLARVFTSHWNKSKKFAMTTTIGGSERAMVPIGQYERVMPLDILATMLLRDLLSNDTDSAQLLGCLELEEEDLALCTFVCPGKYEYGSVLRQCLTKIEAEG</sequence>
<dbReference type="PANTHER" id="PTHR37839">
    <property type="entry name" value="NA(+)-TRANSLOCATING NADH-QUINONE REDUCTASE SUBUNIT A"/>
    <property type="match status" value="1"/>
</dbReference>
<feature type="domain" description="NqrA N-terminal barrel-sandwich hybrid" evidence="9">
    <location>
        <begin position="2"/>
        <end position="94"/>
    </location>
</feature>
<dbReference type="EC" id="7.2.1.1" evidence="8"/>
<feature type="domain" description="Na(+)-translocating NADH-quinone reductase subunit A C-terminal" evidence="10">
    <location>
        <begin position="261"/>
        <end position="310"/>
    </location>
</feature>
<evidence type="ECO:0000256" key="6">
    <source>
        <dbReference type="ARBA" id="ARBA00023075"/>
    </source>
</evidence>
<gene>
    <name evidence="8" type="primary">nqrA</name>
    <name evidence="12" type="ORF">ABUE30_14980</name>
</gene>
<evidence type="ECO:0000256" key="8">
    <source>
        <dbReference type="HAMAP-Rule" id="MF_00425"/>
    </source>
</evidence>
<proteinExistence type="inferred from homology"/>
<evidence type="ECO:0000313" key="13">
    <source>
        <dbReference type="Proteomes" id="UP001629953"/>
    </source>
</evidence>
<keyword evidence="13" id="KW-1185">Reference proteome</keyword>
<evidence type="ECO:0000256" key="1">
    <source>
        <dbReference type="ARBA" id="ARBA00022448"/>
    </source>
</evidence>
<comment type="caution">
    <text evidence="12">The sequence shown here is derived from an EMBL/GenBank/DDBJ whole genome shotgun (WGS) entry which is preliminary data.</text>
</comment>
<protein>
    <recommendedName>
        <fullName evidence="8">Na(+)-translocating NADH-quinone reductase subunit A</fullName>
        <shortName evidence="8">Na(+)-NQR subunit A</shortName>
        <shortName evidence="8">Na(+)-translocating NQR subunit A</shortName>
        <ecNumber evidence="8">7.2.1.1</ecNumber>
    </recommendedName>
    <alternativeName>
        <fullName evidence="8">NQR complex subunit A</fullName>
    </alternativeName>
    <alternativeName>
        <fullName evidence="8">NQR-1 subunit A</fullName>
    </alternativeName>
</protein>
<dbReference type="NCBIfam" id="NF003759">
    <property type="entry name" value="PRK05352.1-2"/>
    <property type="match status" value="1"/>
</dbReference>
<keyword evidence="5 8" id="KW-0406">Ion transport</keyword>
<keyword evidence="7 8" id="KW-0739">Sodium transport</keyword>
<evidence type="ECO:0000256" key="5">
    <source>
        <dbReference type="ARBA" id="ARBA00023065"/>
    </source>
</evidence>
<dbReference type="Pfam" id="PF05896">
    <property type="entry name" value="NQRA_N"/>
    <property type="match status" value="1"/>
</dbReference>
<evidence type="ECO:0000256" key="7">
    <source>
        <dbReference type="ARBA" id="ARBA00023201"/>
    </source>
</evidence>
<evidence type="ECO:0000313" key="12">
    <source>
        <dbReference type="EMBL" id="MFM2486346.1"/>
    </source>
</evidence>
<keyword evidence="1 8" id="KW-0813">Transport</keyword>
<reference evidence="12 13" key="1">
    <citation type="journal article" date="2013" name="Int. J. Syst. Evol. Microbiol.">
        <title>Celerinatantimonas yamalensis sp. nov., a cold-adapted diazotrophic bacterium from a cold permafrost brine.</title>
        <authorList>
            <person name="Shcherbakova V."/>
            <person name="Chuvilskaya N."/>
            <person name="Rivkina E."/>
            <person name="Demidov N."/>
            <person name="Uchaeva V."/>
            <person name="Suetin S."/>
            <person name="Suzina N."/>
            <person name="Gilichinsky D."/>
        </authorList>
    </citation>
    <scope>NUCLEOTIDE SEQUENCE [LARGE SCALE GENOMIC DNA]</scope>
    <source>
        <strain evidence="12 13">C7</strain>
    </source>
</reference>
<dbReference type="InterPro" id="IPR008703">
    <property type="entry name" value="NqrA"/>
</dbReference>
<dbReference type="Pfam" id="PF11973">
    <property type="entry name" value="NQRA_SLBB"/>
    <property type="match status" value="1"/>
</dbReference>
<dbReference type="Proteomes" id="UP001629953">
    <property type="component" value="Unassembled WGS sequence"/>
</dbReference>
<keyword evidence="6 8" id="KW-0830">Ubiquinone</keyword>
<dbReference type="HAMAP" id="MF_00425">
    <property type="entry name" value="NqrA"/>
    <property type="match status" value="1"/>
</dbReference>
<keyword evidence="4 8" id="KW-0915">Sodium</keyword>
<keyword evidence="2 8" id="KW-1278">Translocase</keyword>
<dbReference type="Pfam" id="PF24836">
    <property type="entry name" value="NQRA_2nd"/>
    <property type="match status" value="1"/>
</dbReference>
<accession>A0ABW9G9K8</accession>